<protein>
    <recommendedName>
        <fullName evidence="1">Polymerase/histidinol phosphatase N-terminal domain-containing protein</fullName>
    </recommendedName>
</protein>
<dbReference type="AlphaFoldDB" id="A0A1Y6K3U1"/>
<dbReference type="InterPro" id="IPR016195">
    <property type="entry name" value="Pol/histidinol_Pase-like"/>
</dbReference>
<dbReference type="PANTHER" id="PTHR42924:SF3">
    <property type="entry name" value="POLYMERASE_HISTIDINOL PHOSPHATASE N-TERMINAL DOMAIN-CONTAINING PROTEIN"/>
    <property type="match status" value="1"/>
</dbReference>
<dbReference type="Gene3D" id="3.20.20.140">
    <property type="entry name" value="Metal-dependent hydrolases"/>
    <property type="match status" value="1"/>
</dbReference>
<dbReference type="Proteomes" id="UP000195514">
    <property type="component" value="Chromosome I"/>
</dbReference>
<keyword evidence="3" id="KW-1185">Reference proteome</keyword>
<gene>
    <name evidence="2" type="ORF">CFX1CAM_1219</name>
</gene>
<proteinExistence type="predicted"/>
<dbReference type="PANTHER" id="PTHR42924">
    <property type="entry name" value="EXONUCLEASE"/>
    <property type="match status" value="1"/>
</dbReference>
<name>A0A1Y6K3U1_9CHLR</name>
<dbReference type="GO" id="GO:0004534">
    <property type="term" value="F:5'-3' RNA exonuclease activity"/>
    <property type="evidence" value="ECO:0007669"/>
    <property type="project" value="TreeGrafter"/>
</dbReference>
<evidence type="ECO:0000313" key="3">
    <source>
        <dbReference type="Proteomes" id="UP000195514"/>
    </source>
</evidence>
<accession>A0A1Y6K3U1</accession>
<sequence>MVYEGLRLNVPDKIQLKIFRSELHIHTVLSPCAGIEMIPPLIVSAARERGLNLIAITDHNASDNISAVMEAAQGTGLTVLPGIEIQTQEDVHVLCLFDELDQLLDLQSLVDKNLPRLENNIEFFGEQFVVDATGEFLRRKKQLLITATNLSFDRVFYAVDDLGGLFIPAHVNRQVFGLFYHLGFVPPDLPIVALEISRHITVDQAWEKHPQTRNYPLIQSGDVHYLDDFLGVNQFLIANPTIAEMKMALKNESGRHFCLCSPF</sequence>
<dbReference type="SMART" id="SM00481">
    <property type="entry name" value="POLIIIAc"/>
    <property type="match status" value="1"/>
</dbReference>
<feature type="domain" description="Polymerase/histidinol phosphatase N-terminal" evidence="1">
    <location>
        <begin position="21"/>
        <end position="89"/>
    </location>
</feature>
<dbReference type="SUPFAM" id="SSF89550">
    <property type="entry name" value="PHP domain-like"/>
    <property type="match status" value="1"/>
</dbReference>
<dbReference type="CDD" id="cd07432">
    <property type="entry name" value="PHP_HisPPase"/>
    <property type="match status" value="1"/>
</dbReference>
<dbReference type="InterPro" id="IPR004013">
    <property type="entry name" value="PHP_dom"/>
</dbReference>
<evidence type="ECO:0000259" key="1">
    <source>
        <dbReference type="SMART" id="SM00481"/>
    </source>
</evidence>
<dbReference type="InterPro" id="IPR003141">
    <property type="entry name" value="Pol/His_phosphatase_N"/>
</dbReference>
<dbReference type="InterPro" id="IPR052018">
    <property type="entry name" value="PHP_domain"/>
</dbReference>
<reference evidence="3" key="1">
    <citation type="submission" date="2017-05" db="EMBL/GenBank/DDBJ databases">
        <authorList>
            <person name="Kirkegaard R."/>
            <person name="Mcilroy J S."/>
        </authorList>
    </citation>
    <scope>NUCLEOTIDE SEQUENCE [LARGE SCALE GENOMIC DNA]</scope>
</reference>
<dbReference type="EMBL" id="LT859958">
    <property type="protein sequence ID" value="SMX54284.1"/>
    <property type="molecule type" value="Genomic_DNA"/>
</dbReference>
<dbReference type="KEGG" id="abat:CFX1CAM_1219"/>
<dbReference type="GO" id="GO:0035312">
    <property type="term" value="F:5'-3' DNA exonuclease activity"/>
    <property type="evidence" value="ECO:0007669"/>
    <property type="project" value="TreeGrafter"/>
</dbReference>
<dbReference type="Pfam" id="PF02811">
    <property type="entry name" value="PHP"/>
    <property type="match status" value="1"/>
</dbReference>
<organism evidence="2 3">
    <name type="scientific">Candidatus Brevifilum fermentans</name>
    <dbReference type="NCBI Taxonomy" id="1986204"/>
    <lineage>
        <taxon>Bacteria</taxon>
        <taxon>Bacillati</taxon>
        <taxon>Chloroflexota</taxon>
        <taxon>Anaerolineae</taxon>
        <taxon>Anaerolineales</taxon>
        <taxon>Anaerolineaceae</taxon>
        <taxon>Candidatus Brevifilum</taxon>
    </lineage>
</organism>
<evidence type="ECO:0000313" key="2">
    <source>
        <dbReference type="EMBL" id="SMX54284.1"/>
    </source>
</evidence>